<comment type="caution">
    <text evidence="2">The sequence shown here is derived from an EMBL/GenBank/DDBJ whole genome shotgun (WGS) entry which is preliminary data.</text>
</comment>
<feature type="compositionally biased region" description="Low complexity" evidence="1">
    <location>
        <begin position="176"/>
        <end position="192"/>
    </location>
</feature>
<organism evidence="2 3">
    <name type="scientific">Gymnopilus junonius</name>
    <name type="common">Spectacular rustgill mushroom</name>
    <name type="synonym">Gymnopilus spectabilis subsp. junonius</name>
    <dbReference type="NCBI Taxonomy" id="109634"/>
    <lineage>
        <taxon>Eukaryota</taxon>
        <taxon>Fungi</taxon>
        <taxon>Dikarya</taxon>
        <taxon>Basidiomycota</taxon>
        <taxon>Agaricomycotina</taxon>
        <taxon>Agaricomycetes</taxon>
        <taxon>Agaricomycetidae</taxon>
        <taxon>Agaricales</taxon>
        <taxon>Agaricineae</taxon>
        <taxon>Hymenogastraceae</taxon>
        <taxon>Gymnopilus</taxon>
    </lineage>
</organism>
<evidence type="ECO:0000256" key="1">
    <source>
        <dbReference type="SAM" id="MobiDB-lite"/>
    </source>
</evidence>
<sequence>MALYRSPMVVAEPYEDSQGPESPTQTSPEELMAFYEDMERVEISERKLSKRKSKSGTSIWSRKSVKRSTTAPPVNPNPPDLPRVPSTSIMSESDYRGESSQFPDHPERRSIPRLAPSRSVIADTRENPNWAENGPWAAVPLPALKVKYPLHNPLGPRWYRNHHLIPPSQKKPSMRPPTFFSPSFPPMHTSSSAEHVDDGAESSRTASHSPLPTPTSSQTRVGEGGKPRSRKTSQTAPDNVDLLDVTDPWGTNWHHQSPYDIGQTTTVAADVHDVSSRPRRASMTTMHSRHKSVTPSPLSQSTSAVHLQAGQPEIQMPRKLSKRRTQTAASTSDHQLGESDRKTASAPATPVNHVLIAPSREILPLDSTSLPKRMSVAPAPIFSSMQPTPKKEKRGSMLDRLVKKFTSLRKPAAEQGPASEWWHHIDTRDTKGYEESKLDGERSSPSKSHRDSVKRVPPPSVEPIEQGALAAVEISAENEDKASLDSVDTPFSMGRLTVANPDLPETEASATETPAVDAAPLPPEKPKEMDITLSHMHESPADQHSSQVPADVQQGMPERVLRFDKPLPPPQLATPELSQLRLSDMRAAQAVEEALSPPSMESSKDTVQKSELPQPPVELKEIFSPKKSHAQNEQHRSRDNFDNFDPPVHGHTQAMASPSQSNQDSEKPKRTISKIKTATPEHFSTHTGLESTRTQSTPVHLPAHNERQQRVASQSQSSKSRKSDSPSTIRNRNLDHAVNGQVQDVYAEASTSIHQSTKPTRSYSRTESAPVRIPFPSTKHASTASGSKEQPTTKEYEGSPLSVSSIIANPPTPYDHRLSIAMSDAPTLPPKSTGDGKKFSPANPSPSRQTETFKLVRSLSGHVYASSETIMAAGQQWEVVESVEVKGKKEISSSRHKEQAHKSRDQDRRSKDHDYRRESQRRSSDDYEPKHRDDRRSRDYERRSKDYDRGTKDSRRQRDYERASNDYHQISKDEQKTGDYERAVKDHEQRYERRSRKQVVERRPKDDYRSREYERASKAYGKGQRDDQKVKGSEQVSKSQEQRLQETRATYHDTISKDHELKSRDEQKPKYHERRSREQDPRPMDYDRGSRDYEHTSRGDEPRSRTNDHSYRAETKRDSKLKTEAENGHYRPSHRSSKQPAQYLDEYTKSRSNGQLIPHRHEESSYREEKSSQTHDDYREHKSERRRSAFDSPSSTNHMGSINGTRPPVDNFVPVVNPVNPPTLRLERNPSITVRPTSELPSAAEMNAVRAKESWEIERLWKARSMYGLEPNAMANNVIPDSSSSSSRSDDAPTHSAVYGSSHTAYVVQTPFQTSGHQIYHSMPTAPPPIIYSSPASIPSIPDSISSYEPYEHVYRSFPNAPSDYRPSPPISRPLLNNPLPEPPREAPLDLRGLKMTRPSNQHSNDSWTKYNGITTSH</sequence>
<feature type="compositionally biased region" description="Basic and acidic residues" evidence="1">
    <location>
        <begin position="884"/>
        <end position="1032"/>
    </location>
</feature>
<feature type="region of interest" description="Disordered" evidence="1">
    <location>
        <begin position="45"/>
        <end position="119"/>
    </location>
</feature>
<feature type="compositionally biased region" description="Polar residues" evidence="1">
    <location>
        <begin position="685"/>
        <end position="698"/>
    </location>
</feature>
<feature type="compositionally biased region" description="Basic and acidic residues" evidence="1">
    <location>
        <begin position="618"/>
        <end position="641"/>
    </location>
</feature>
<feature type="compositionally biased region" description="Basic and acidic residues" evidence="1">
    <location>
        <begin position="1040"/>
        <end position="1129"/>
    </location>
</feature>
<accession>A0A9P5P3M1</accession>
<feature type="compositionally biased region" description="Polar residues" evidence="1">
    <location>
        <begin position="654"/>
        <end position="663"/>
    </location>
</feature>
<feature type="compositionally biased region" description="Polar residues" evidence="1">
    <location>
        <begin position="749"/>
        <end position="767"/>
    </location>
</feature>
<feature type="compositionally biased region" description="Basic and acidic residues" evidence="1">
    <location>
        <begin position="524"/>
        <end position="541"/>
    </location>
</feature>
<feature type="compositionally biased region" description="Pro residues" evidence="1">
    <location>
        <begin position="73"/>
        <end position="82"/>
    </location>
</feature>
<feature type="region of interest" description="Disordered" evidence="1">
    <location>
        <begin position="273"/>
        <end position="351"/>
    </location>
</feature>
<feature type="compositionally biased region" description="Polar residues" evidence="1">
    <location>
        <begin position="1191"/>
        <end position="1204"/>
    </location>
</feature>
<feature type="region of interest" description="Disordered" evidence="1">
    <location>
        <begin position="1363"/>
        <end position="1418"/>
    </location>
</feature>
<proteinExistence type="predicted"/>
<gene>
    <name evidence="2" type="ORF">CPB84DRAFT_1841474</name>
</gene>
<dbReference type="EMBL" id="JADNYJ010000002">
    <property type="protein sequence ID" value="KAF8913055.1"/>
    <property type="molecule type" value="Genomic_DNA"/>
</dbReference>
<feature type="region of interest" description="Disordered" evidence="1">
    <location>
        <begin position="884"/>
        <end position="1214"/>
    </location>
</feature>
<feature type="compositionally biased region" description="Basic and acidic residues" evidence="1">
    <location>
        <begin position="432"/>
        <end position="454"/>
    </location>
</feature>
<dbReference type="OrthoDB" id="3231532at2759"/>
<name>A0A9P5P3M1_GYMJU</name>
<feature type="region of interest" description="Disordered" evidence="1">
    <location>
        <begin position="1"/>
        <end position="31"/>
    </location>
</feature>
<protein>
    <submittedName>
        <fullName evidence="2">Uncharacterized protein</fullName>
    </submittedName>
</protein>
<feature type="compositionally biased region" description="Polar residues" evidence="1">
    <location>
        <begin position="19"/>
        <end position="28"/>
    </location>
</feature>
<feature type="compositionally biased region" description="Basic and acidic residues" evidence="1">
    <location>
        <begin position="1159"/>
        <end position="1189"/>
    </location>
</feature>
<dbReference type="Proteomes" id="UP000724874">
    <property type="component" value="Unassembled WGS sequence"/>
</dbReference>
<feature type="compositionally biased region" description="Polar residues" evidence="1">
    <location>
        <begin position="779"/>
        <end position="790"/>
    </location>
</feature>
<feature type="compositionally biased region" description="Polar residues" evidence="1">
    <location>
        <begin position="1398"/>
        <end position="1418"/>
    </location>
</feature>
<keyword evidence="3" id="KW-1185">Reference proteome</keyword>
<evidence type="ECO:0000313" key="3">
    <source>
        <dbReference type="Proteomes" id="UP000724874"/>
    </source>
</evidence>
<feature type="region of interest" description="Disordered" evidence="1">
    <location>
        <begin position="432"/>
        <end position="851"/>
    </location>
</feature>
<feature type="compositionally biased region" description="Polar residues" evidence="1">
    <location>
        <begin position="293"/>
        <end position="305"/>
    </location>
</feature>
<feature type="compositionally biased region" description="Polar residues" evidence="1">
    <location>
        <begin position="202"/>
        <end position="220"/>
    </location>
</feature>
<feature type="compositionally biased region" description="Polar residues" evidence="1">
    <location>
        <begin position="56"/>
        <end position="71"/>
    </location>
</feature>
<reference evidence="2" key="1">
    <citation type="submission" date="2020-11" db="EMBL/GenBank/DDBJ databases">
        <authorList>
            <consortium name="DOE Joint Genome Institute"/>
            <person name="Ahrendt S."/>
            <person name="Riley R."/>
            <person name="Andreopoulos W."/>
            <person name="LaButti K."/>
            <person name="Pangilinan J."/>
            <person name="Ruiz-duenas F.J."/>
            <person name="Barrasa J.M."/>
            <person name="Sanchez-Garcia M."/>
            <person name="Camarero S."/>
            <person name="Miyauchi S."/>
            <person name="Serrano A."/>
            <person name="Linde D."/>
            <person name="Babiker R."/>
            <person name="Drula E."/>
            <person name="Ayuso-Fernandez I."/>
            <person name="Pacheco R."/>
            <person name="Padilla G."/>
            <person name="Ferreira P."/>
            <person name="Barriuso J."/>
            <person name="Kellner H."/>
            <person name="Castanera R."/>
            <person name="Alfaro M."/>
            <person name="Ramirez L."/>
            <person name="Pisabarro A.G."/>
            <person name="Kuo A."/>
            <person name="Tritt A."/>
            <person name="Lipzen A."/>
            <person name="He G."/>
            <person name="Yan M."/>
            <person name="Ng V."/>
            <person name="Cullen D."/>
            <person name="Martin F."/>
            <person name="Rosso M.-N."/>
            <person name="Henrissat B."/>
            <person name="Hibbett D."/>
            <person name="Martinez A.T."/>
            <person name="Grigoriev I.V."/>
        </authorList>
    </citation>
    <scope>NUCLEOTIDE SEQUENCE</scope>
    <source>
        <strain evidence="2">AH 44721</strain>
    </source>
</reference>
<feature type="compositionally biased region" description="Basic and acidic residues" evidence="1">
    <location>
        <begin position="1383"/>
        <end position="1393"/>
    </location>
</feature>
<feature type="region of interest" description="Disordered" evidence="1">
    <location>
        <begin position="1278"/>
        <end position="1297"/>
    </location>
</feature>
<evidence type="ECO:0000313" key="2">
    <source>
        <dbReference type="EMBL" id="KAF8913055.1"/>
    </source>
</evidence>
<feature type="region of interest" description="Disordered" evidence="1">
    <location>
        <begin position="162"/>
        <end position="249"/>
    </location>
</feature>